<dbReference type="Proteomes" id="UP000327044">
    <property type="component" value="Unassembled WGS sequence"/>
</dbReference>
<evidence type="ECO:0000256" key="1">
    <source>
        <dbReference type="ARBA" id="ARBA00004613"/>
    </source>
</evidence>
<accession>A0A5N4AY30</accession>
<dbReference type="GO" id="GO:0016798">
    <property type="term" value="F:hydrolase activity, acting on glycosyl bonds"/>
    <property type="evidence" value="ECO:0007669"/>
    <property type="project" value="UniProtKB-KW"/>
</dbReference>
<organism evidence="17 18">
    <name type="scientific">Photinus pyralis</name>
    <name type="common">Common eastern firefly</name>
    <name type="synonym">Lampyris pyralis</name>
    <dbReference type="NCBI Taxonomy" id="7054"/>
    <lineage>
        <taxon>Eukaryota</taxon>
        <taxon>Metazoa</taxon>
        <taxon>Ecdysozoa</taxon>
        <taxon>Arthropoda</taxon>
        <taxon>Hexapoda</taxon>
        <taxon>Insecta</taxon>
        <taxon>Pterygota</taxon>
        <taxon>Neoptera</taxon>
        <taxon>Endopterygota</taxon>
        <taxon>Coleoptera</taxon>
        <taxon>Polyphaga</taxon>
        <taxon>Elateriformia</taxon>
        <taxon>Elateroidea</taxon>
        <taxon>Lampyridae</taxon>
        <taxon>Lampyrinae</taxon>
        <taxon>Photinus</taxon>
    </lineage>
</organism>
<evidence type="ECO:0000259" key="16">
    <source>
        <dbReference type="PROSITE" id="PS50015"/>
    </source>
</evidence>
<dbReference type="PANTHER" id="PTHR10340:SF29">
    <property type="entry name" value="SPHINGOMYELIN PHOSPHODIESTERASE"/>
    <property type="match status" value="1"/>
</dbReference>
<dbReference type="EMBL" id="VVIM01000002">
    <property type="protein sequence ID" value="KAB0802183.1"/>
    <property type="molecule type" value="Genomic_DNA"/>
</dbReference>
<evidence type="ECO:0000256" key="9">
    <source>
        <dbReference type="ARBA" id="ARBA00023180"/>
    </source>
</evidence>
<evidence type="ECO:0000256" key="2">
    <source>
        <dbReference type="ARBA" id="ARBA00008234"/>
    </source>
</evidence>
<dbReference type="PIRSF" id="PIRSF000948">
    <property type="entry name" value="Sphingomy_PDE"/>
    <property type="match status" value="1"/>
</dbReference>
<evidence type="ECO:0000256" key="6">
    <source>
        <dbReference type="ARBA" id="ARBA00022801"/>
    </source>
</evidence>
<feature type="domain" description="Saposin B-type" evidence="16">
    <location>
        <begin position="57"/>
        <end position="143"/>
    </location>
</feature>
<comment type="caution">
    <text evidence="17">The sequence shown here is derived from an EMBL/GenBank/DDBJ whole genome shotgun (WGS) entry which is preliminary data.</text>
</comment>
<dbReference type="PANTHER" id="PTHR10340">
    <property type="entry name" value="SPHINGOMYELIN PHOSPHODIESTERASE"/>
    <property type="match status" value="1"/>
</dbReference>
<evidence type="ECO:0000256" key="11">
    <source>
        <dbReference type="ARBA" id="ARBA00047268"/>
    </source>
</evidence>
<dbReference type="GO" id="GO:0016020">
    <property type="term" value="C:membrane"/>
    <property type="evidence" value="ECO:0007669"/>
    <property type="project" value="GOC"/>
</dbReference>
<feature type="binding site" evidence="13">
    <location>
        <position position="247"/>
    </location>
    <ligand>
        <name>Zn(2+)</name>
        <dbReference type="ChEBI" id="CHEBI:29105"/>
        <label>2</label>
    </ligand>
</feature>
<feature type="chain" id="PRO_5024304506" description="Sphingomyelin phosphodiesterase" evidence="15">
    <location>
        <begin position="21"/>
        <end position="583"/>
    </location>
</feature>
<evidence type="ECO:0000256" key="14">
    <source>
        <dbReference type="PIRSR" id="PIRSR000948-2"/>
    </source>
</evidence>
<dbReference type="PROSITE" id="PS50015">
    <property type="entry name" value="SAP_B"/>
    <property type="match status" value="1"/>
</dbReference>
<feature type="disulfide bond" evidence="14">
    <location>
        <begin position="197"/>
        <end position="220"/>
    </location>
</feature>
<dbReference type="GO" id="GO:0046872">
    <property type="term" value="F:metal ion binding"/>
    <property type="evidence" value="ECO:0007669"/>
    <property type="project" value="UniProtKB-KW"/>
</dbReference>
<feature type="binding site" evidence="13">
    <location>
        <position position="395"/>
    </location>
    <ligand>
        <name>Zn(2+)</name>
        <dbReference type="ChEBI" id="CHEBI:29105"/>
        <label>2</label>
    </ligand>
</feature>
<keyword evidence="3" id="KW-0964">Secreted</keyword>
<reference evidence="17 18" key="1">
    <citation type="journal article" date="2018" name="Elife">
        <title>Firefly genomes illuminate parallel origins of bioluminescence in beetles.</title>
        <authorList>
            <person name="Fallon T.R."/>
            <person name="Lower S.E."/>
            <person name="Chang C.H."/>
            <person name="Bessho-Uehara M."/>
            <person name="Martin G.J."/>
            <person name="Bewick A.J."/>
            <person name="Behringer M."/>
            <person name="Debat H.J."/>
            <person name="Wong I."/>
            <person name="Day J.C."/>
            <person name="Suvorov A."/>
            <person name="Silva C.J."/>
            <person name="Stanger-Hall K.F."/>
            <person name="Hall D.W."/>
            <person name="Schmitz R.J."/>
            <person name="Nelson D.R."/>
            <person name="Lewis S.M."/>
            <person name="Shigenobu S."/>
            <person name="Bybee S.M."/>
            <person name="Larracuente A.M."/>
            <person name="Oba Y."/>
            <person name="Weng J.K."/>
        </authorList>
    </citation>
    <scope>NUCLEOTIDE SEQUENCE [LARGE SCALE GENOMIC DNA]</scope>
    <source>
        <strain evidence="17">1611_PpyrPB1</strain>
        <tissue evidence="17">Whole body</tissue>
    </source>
</reference>
<comment type="cofactor">
    <cofactor evidence="13">
        <name>Zn(2+)</name>
        <dbReference type="ChEBI" id="CHEBI:29105"/>
    </cofactor>
    <text evidence="13">Binds 2 Zn(2+) ions per subunit.</text>
</comment>
<dbReference type="Pfam" id="PF00149">
    <property type="entry name" value="Metallophos"/>
    <property type="match status" value="1"/>
</dbReference>
<dbReference type="InterPro" id="IPR041805">
    <property type="entry name" value="ASMase/PPN1_MPP"/>
</dbReference>
<comment type="subcellular location">
    <subcellularLocation>
        <location evidence="1">Secreted</location>
    </subcellularLocation>
</comment>
<feature type="binding site" evidence="13">
    <location>
        <position position="429"/>
    </location>
    <ligand>
        <name>Zn(2+)</name>
        <dbReference type="ChEBI" id="CHEBI:29105"/>
        <label>2</label>
    </ligand>
</feature>
<comment type="catalytic activity">
    <reaction evidence="11">
        <text>a sphingomyelin + H2O = phosphocholine + an N-acylsphing-4-enine + H(+)</text>
        <dbReference type="Rhea" id="RHEA:19253"/>
        <dbReference type="ChEBI" id="CHEBI:15377"/>
        <dbReference type="ChEBI" id="CHEBI:15378"/>
        <dbReference type="ChEBI" id="CHEBI:17636"/>
        <dbReference type="ChEBI" id="CHEBI:52639"/>
        <dbReference type="ChEBI" id="CHEBI:295975"/>
        <dbReference type="EC" id="3.1.4.12"/>
    </reaction>
    <physiologicalReaction direction="left-to-right" evidence="11">
        <dbReference type="Rhea" id="RHEA:19254"/>
    </physiologicalReaction>
</comment>
<comment type="similarity">
    <text evidence="2 12">Belongs to the acid sphingomyelinase family.</text>
</comment>
<keyword evidence="8 14" id="KW-1015">Disulfide bond</keyword>
<dbReference type="GO" id="GO:0006685">
    <property type="term" value="P:sphingomyelin catabolic process"/>
    <property type="evidence" value="ECO:0007669"/>
    <property type="project" value="UniProtKB-UniRule"/>
</dbReference>
<proteinExistence type="inferred from homology"/>
<evidence type="ECO:0000256" key="3">
    <source>
        <dbReference type="ARBA" id="ARBA00022525"/>
    </source>
</evidence>
<dbReference type="GO" id="GO:0046513">
    <property type="term" value="P:ceramide biosynthetic process"/>
    <property type="evidence" value="ECO:0007669"/>
    <property type="project" value="TreeGrafter"/>
</dbReference>
<feature type="binding site" evidence="13">
    <location>
        <position position="287"/>
    </location>
    <ligand>
        <name>Zn(2+)</name>
        <dbReference type="ChEBI" id="CHEBI:29105"/>
        <label>2</label>
    </ligand>
</feature>
<dbReference type="EC" id="3.1.4.12" evidence="12"/>
<sequence length="583" mass="66824">MKNIIFHFFTVACLLGHGKSLELQDEVEMSINGSTSNENLANRIQEFYYAKNATERNQWSCNICRLVANKGISLQQLGGDKKQICKFASDMCDLFLPNDALQCNRYVDNLIDSWMYIVENKPEIKAESVCRIRMQDKNCFPDSEVNWEINIPKGESRALSTAANNKVQYKVLHLTDIHYDPLYKVGANAVCKDVLCCESISGTPNAPNEAAGYWGDYHVCDMPWYSIDDLMEQLSQHNFSWVYLTGDLIGHQIAATSPRINSDIIKKISQKLRDTLKNVPVYPILGNHEPNPVDAFSPEIVTKSTVSTQWLLNVVAEEWAYWLGPDAKTTIRKGGYYSTVIRPGLRVIALNSNVCFTNNIWLFYEEGDVFGQLQWLANTLLEAERRNEAVHILAHVPAGEPTCLKKWNHGYRQIINRFHNTITAQFNGHTHADGLKIFYDSKKQNEVINVAFNGGSFTTFVGNNPNYKIYDIEGRHGHVSNYKVWMYDLSEANKSGKKPKWFQLYSFRETFQIDKLNQEGFHELVKKLGSNKQMLETYRRFRSRNGTASLTRCDVNCLRSLYCEITQTEHEESAQCGQWFKIQ</sequence>
<feature type="disulfide bond" evidence="14">
    <location>
        <begin position="355"/>
        <end position="403"/>
    </location>
</feature>
<dbReference type="InterPro" id="IPR011160">
    <property type="entry name" value="Sphingomy_PDE"/>
</dbReference>
<feature type="disulfide bond" evidence="14">
    <location>
        <begin position="191"/>
        <end position="196"/>
    </location>
</feature>
<evidence type="ECO:0000256" key="12">
    <source>
        <dbReference type="PIRNR" id="PIRNR000948"/>
    </source>
</evidence>
<dbReference type="GO" id="GO:0005764">
    <property type="term" value="C:lysosome"/>
    <property type="evidence" value="ECO:0007669"/>
    <property type="project" value="TreeGrafter"/>
</dbReference>
<dbReference type="InterPro" id="IPR004843">
    <property type="entry name" value="Calcineurin-like_PHP"/>
</dbReference>
<evidence type="ECO:0000256" key="4">
    <source>
        <dbReference type="ARBA" id="ARBA00022723"/>
    </source>
</evidence>
<keyword evidence="5 15" id="KW-0732">Signal</keyword>
<name>A0A5N4AY30_PHOPY</name>
<dbReference type="GO" id="GO:0061750">
    <property type="term" value="F:acid sphingomyelin phosphodiesterase activity"/>
    <property type="evidence" value="ECO:0007669"/>
    <property type="project" value="TreeGrafter"/>
</dbReference>
<keyword evidence="4 13" id="KW-0479">Metal-binding</keyword>
<dbReference type="InterPro" id="IPR029052">
    <property type="entry name" value="Metallo-depent_PP-like"/>
</dbReference>
<comment type="function">
    <text evidence="12">Converts sphingomyelin to ceramide.</text>
</comment>
<gene>
    <name evidence="17" type="ORF">PPYR_04369</name>
</gene>
<feature type="signal peptide" evidence="15">
    <location>
        <begin position="1"/>
        <end position="20"/>
    </location>
</feature>
<dbReference type="InterPro" id="IPR011001">
    <property type="entry name" value="Saposin-like"/>
</dbReference>
<dbReference type="SUPFAM" id="SSF56300">
    <property type="entry name" value="Metallo-dependent phosphatases"/>
    <property type="match status" value="1"/>
</dbReference>
<dbReference type="Gene3D" id="3.60.21.10">
    <property type="match status" value="1"/>
</dbReference>
<dbReference type="SUPFAM" id="SSF47862">
    <property type="entry name" value="Saposin"/>
    <property type="match status" value="1"/>
</dbReference>
<protein>
    <recommendedName>
        <fullName evidence="12">Sphingomyelin phosphodiesterase</fullName>
        <ecNumber evidence="12">3.1.4.12</ecNumber>
    </recommendedName>
</protein>
<dbReference type="AlphaFoldDB" id="A0A5N4AY30"/>
<feature type="disulfide bond" evidence="14">
    <location>
        <begin position="553"/>
        <end position="557"/>
    </location>
</feature>
<keyword evidence="6 12" id="KW-0378">Hydrolase</keyword>
<evidence type="ECO:0000256" key="13">
    <source>
        <dbReference type="PIRSR" id="PIRSR000948-1"/>
    </source>
</evidence>
<evidence type="ECO:0000256" key="5">
    <source>
        <dbReference type="ARBA" id="ARBA00022729"/>
    </source>
</evidence>
<evidence type="ECO:0000256" key="15">
    <source>
        <dbReference type="SAM" id="SignalP"/>
    </source>
</evidence>
<dbReference type="InterPro" id="IPR008139">
    <property type="entry name" value="SaposinB_dom"/>
</dbReference>
<dbReference type="CDD" id="cd00842">
    <property type="entry name" value="MPP_ASMase"/>
    <property type="match status" value="1"/>
</dbReference>
<dbReference type="OrthoDB" id="282973at2759"/>
<feature type="binding site" evidence="13">
    <location>
        <position position="431"/>
    </location>
    <ligand>
        <name>Zn(2+)</name>
        <dbReference type="ChEBI" id="CHEBI:29105"/>
        <label>1</label>
    </ligand>
</feature>
<evidence type="ECO:0000313" key="17">
    <source>
        <dbReference type="EMBL" id="KAB0802183.1"/>
    </source>
</evidence>
<dbReference type="InParanoid" id="A0A5N4AY30"/>
<feature type="binding site" evidence="13">
    <location>
        <position position="247"/>
    </location>
    <ligand>
        <name>Zn(2+)</name>
        <dbReference type="ChEBI" id="CHEBI:29105"/>
        <label>1</label>
    </ligand>
</feature>
<keyword evidence="18" id="KW-1185">Reference proteome</keyword>
<feature type="binding site" evidence="13">
    <location>
        <position position="178"/>
    </location>
    <ligand>
        <name>Zn(2+)</name>
        <dbReference type="ChEBI" id="CHEBI:29105"/>
        <label>1</label>
    </ligand>
</feature>
<feature type="disulfide bond" evidence="14">
    <location>
        <begin position="92"/>
        <end position="103"/>
    </location>
</feature>
<feature type="binding site" evidence="13">
    <location>
        <position position="176"/>
    </location>
    <ligand>
        <name>Zn(2+)</name>
        <dbReference type="ChEBI" id="CHEBI:29105"/>
        <label>1</label>
    </ligand>
</feature>
<evidence type="ECO:0000256" key="7">
    <source>
        <dbReference type="ARBA" id="ARBA00022833"/>
    </source>
</evidence>
<evidence type="ECO:0000256" key="10">
    <source>
        <dbReference type="ARBA" id="ARBA00023295"/>
    </source>
</evidence>
<evidence type="ECO:0000313" key="18">
    <source>
        <dbReference type="Proteomes" id="UP000327044"/>
    </source>
</evidence>
<keyword evidence="7 13" id="KW-0862">Zinc</keyword>
<keyword evidence="9" id="KW-0325">Glycoprotein</keyword>
<dbReference type="GO" id="GO:0005615">
    <property type="term" value="C:extracellular space"/>
    <property type="evidence" value="ECO:0007669"/>
    <property type="project" value="TreeGrafter"/>
</dbReference>
<evidence type="ECO:0000256" key="8">
    <source>
        <dbReference type="ARBA" id="ARBA00023157"/>
    </source>
</evidence>
<keyword evidence="10 12" id="KW-0326">Glycosidase</keyword>